<proteinExistence type="predicted"/>
<dbReference type="Pfam" id="PF13191">
    <property type="entry name" value="AAA_16"/>
    <property type="match status" value="1"/>
</dbReference>
<name>A0A7M7N246_STRPU</name>
<feature type="repeat" description="WD" evidence="3">
    <location>
        <begin position="1249"/>
        <end position="1289"/>
    </location>
</feature>
<dbReference type="InterPro" id="IPR015943">
    <property type="entry name" value="WD40/YVTN_repeat-like_dom_sf"/>
</dbReference>
<evidence type="ECO:0000313" key="7">
    <source>
        <dbReference type="EnsemblMetazoa" id="XP_030830136"/>
    </source>
</evidence>
<dbReference type="InterPro" id="IPR057588">
    <property type="entry name" value="NWD1/2-like_WH"/>
</dbReference>
<dbReference type="OMA" id="WEACERM"/>
<dbReference type="Proteomes" id="UP000007110">
    <property type="component" value="Unassembled WGS sequence"/>
</dbReference>
<feature type="repeat" description="WD" evidence="3">
    <location>
        <begin position="1374"/>
        <end position="1414"/>
    </location>
</feature>
<dbReference type="InterPro" id="IPR025139">
    <property type="entry name" value="DUF4062"/>
</dbReference>
<evidence type="ECO:0000256" key="2">
    <source>
        <dbReference type="ARBA" id="ARBA00022737"/>
    </source>
</evidence>
<dbReference type="RefSeq" id="XP_030830136.1">
    <property type="nucleotide sequence ID" value="XM_030974276.1"/>
</dbReference>
<dbReference type="SUPFAM" id="SSF50978">
    <property type="entry name" value="WD40 repeat-like"/>
    <property type="match status" value="3"/>
</dbReference>
<feature type="repeat" description="WD" evidence="3">
    <location>
        <begin position="1155"/>
        <end position="1195"/>
    </location>
</feature>
<dbReference type="SUPFAM" id="SSF52540">
    <property type="entry name" value="P-loop containing nucleoside triphosphate hydrolases"/>
    <property type="match status" value="1"/>
</dbReference>
<feature type="domain" description="DUF4062" evidence="5">
    <location>
        <begin position="35"/>
        <end position="131"/>
    </location>
</feature>
<keyword evidence="8" id="KW-1185">Reference proteome</keyword>
<evidence type="ECO:0000256" key="1">
    <source>
        <dbReference type="ARBA" id="ARBA00022574"/>
    </source>
</evidence>
<feature type="domain" description="NWD1/2-like winged helix-turn-helix" evidence="6">
    <location>
        <begin position="635"/>
        <end position="747"/>
    </location>
</feature>
<feature type="repeat" description="WD" evidence="3">
    <location>
        <begin position="1459"/>
        <end position="1493"/>
    </location>
</feature>
<dbReference type="PROSITE" id="PS50294">
    <property type="entry name" value="WD_REPEATS_REGION"/>
    <property type="match status" value="4"/>
</dbReference>
<dbReference type="GeneID" id="580977"/>
<accession>A0A7M7N246</accession>
<dbReference type="Gene3D" id="3.40.50.300">
    <property type="entry name" value="P-loop containing nucleotide triphosphate hydrolases"/>
    <property type="match status" value="1"/>
</dbReference>
<evidence type="ECO:0000259" key="4">
    <source>
        <dbReference type="Pfam" id="PF13191"/>
    </source>
</evidence>
<dbReference type="InParanoid" id="A0A7M7N246"/>
<dbReference type="Pfam" id="PF13271">
    <property type="entry name" value="DUF4062"/>
    <property type="match status" value="1"/>
</dbReference>
<dbReference type="PROSITE" id="PS50082">
    <property type="entry name" value="WD_REPEATS_2"/>
    <property type="match status" value="5"/>
</dbReference>
<dbReference type="SMART" id="SM00320">
    <property type="entry name" value="WD40"/>
    <property type="match status" value="14"/>
</dbReference>
<reference evidence="8" key="1">
    <citation type="submission" date="2015-02" db="EMBL/GenBank/DDBJ databases">
        <title>Genome sequencing for Strongylocentrotus purpuratus.</title>
        <authorList>
            <person name="Murali S."/>
            <person name="Liu Y."/>
            <person name="Vee V."/>
            <person name="English A."/>
            <person name="Wang M."/>
            <person name="Skinner E."/>
            <person name="Han Y."/>
            <person name="Muzny D.M."/>
            <person name="Worley K.C."/>
            <person name="Gibbs R.A."/>
        </authorList>
    </citation>
    <scope>NUCLEOTIDE SEQUENCE</scope>
</reference>
<feature type="domain" description="Orc1-like AAA ATPase" evidence="4">
    <location>
        <begin position="389"/>
        <end position="517"/>
    </location>
</feature>
<dbReference type="InterPro" id="IPR001680">
    <property type="entry name" value="WD40_rpt"/>
</dbReference>
<organism evidence="7 8">
    <name type="scientific">Strongylocentrotus purpuratus</name>
    <name type="common">Purple sea urchin</name>
    <dbReference type="NCBI Taxonomy" id="7668"/>
    <lineage>
        <taxon>Eukaryota</taxon>
        <taxon>Metazoa</taxon>
        <taxon>Echinodermata</taxon>
        <taxon>Eleutherozoa</taxon>
        <taxon>Echinozoa</taxon>
        <taxon>Echinoidea</taxon>
        <taxon>Euechinoidea</taxon>
        <taxon>Echinacea</taxon>
        <taxon>Camarodonta</taxon>
        <taxon>Echinidea</taxon>
        <taxon>Strongylocentrotidae</taxon>
        <taxon>Strongylocentrotus</taxon>
    </lineage>
</organism>
<keyword evidence="2" id="KW-0677">Repeat</keyword>
<dbReference type="InterPro" id="IPR036322">
    <property type="entry name" value="WD40_repeat_dom_sf"/>
</dbReference>
<protein>
    <submittedName>
        <fullName evidence="7">Uncharacterized protein</fullName>
    </submittedName>
</protein>
<evidence type="ECO:0000313" key="8">
    <source>
        <dbReference type="Proteomes" id="UP000007110"/>
    </source>
</evidence>
<dbReference type="InterPro" id="IPR052752">
    <property type="entry name" value="NACHT-WD_repeat"/>
</dbReference>
<dbReference type="Pfam" id="PF00400">
    <property type="entry name" value="WD40"/>
    <property type="match status" value="6"/>
</dbReference>
<reference evidence="7" key="2">
    <citation type="submission" date="2021-01" db="UniProtKB">
        <authorList>
            <consortium name="EnsemblMetazoa"/>
        </authorList>
    </citation>
    <scope>IDENTIFICATION</scope>
</reference>
<dbReference type="PANTHER" id="PTHR19871:SF14">
    <property type="entry name" value="DUF4062 DOMAIN-CONTAINING PROTEIN"/>
    <property type="match status" value="1"/>
</dbReference>
<keyword evidence="1 3" id="KW-0853">WD repeat</keyword>
<dbReference type="PANTHER" id="PTHR19871">
    <property type="entry name" value="BETA TRANSDUCIN-RELATED PROTEIN"/>
    <property type="match status" value="1"/>
</dbReference>
<evidence type="ECO:0000259" key="6">
    <source>
        <dbReference type="Pfam" id="PF25469"/>
    </source>
</evidence>
<dbReference type="CDD" id="cd00200">
    <property type="entry name" value="WD40"/>
    <property type="match status" value="2"/>
</dbReference>
<dbReference type="OrthoDB" id="2325716at2759"/>
<dbReference type="Pfam" id="PF25469">
    <property type="entry name" value="WHD_NWD1"/>
    <property type="match status" value="1"/>
</dbReference>
<dbReference type="EnsemblMetazoa" id="XM_030974276">
    <property type="protein sequence ID" value="XP_030830136"/>
    <property type="gene ID" value="LOC580977"/>
</dbReference>
<dbReference type="InterPro" id="IPR041664">
    <property type="entry name" value="AAA_16"/>
</dbReference>
<evidence type="ECO:0000259" key="5">
    <source>
        <dbReference type="Pfam" id="PF13271"/>
    </source>
</evidence>
<sequence length="1648" mass="184727">MTDEAIHALPAGSAFESLVKGDTENLPDQESNTVRIFLSSTFTDMKEERNKLMQEVFPELRRYCQQRQLEFEVVDMRWGVRDSATADHLTSFLCLNEIDRCKRMSQGPYFVGFLGNKYGYRPLKSTIQSQTFQKLLAIISQDDKVNQDDVDLLKTWYAEDTNAVPPVYALLPITAILPDYHNKSEPEREKEARATWWKIYARMRNVFDEFAKSPAAMEAYSEEEINSFVMSVTEEEIRHALKENTNLQDTCFFFVRDFQNLVPSKENRGVLADYADIETIKDGSDVQFMRLPQDKLSTLKTEYITRVVPSDSIKKYSIPWTEKGLDPLGCKEHAEYLNEICEVFESRMKGMIDKNLQGRTTAAKDPLRTNMYKELLHHASFCKAKCSTFQGREALIGSIQARLTANLGRPLVIHGVSGSGKTSVMAMVGKHSKELIGRDCVTVLRFLGTSAQTSSIHVTLQSICRQVCFAYGVKQPADEHLEDFSETVQTFNTLIKNLPSKEKPLLLLLDSIDQLASTHNAHMMNWLPKVLHENTYIVASMLEEEHQCLDNIKVTLKDTRCYIPMDAVAQDNGLAIMKSLLKSRGRTLTSEQVNIVTEAFTKCPQPLFLKLLFEEFVTWSSFKKMDEIKLPGSVVEAILSLFQDLEDRHGRLFVAHALGYLTAGKSGLTEAEIEDVLSCDDQVLNDVYQYWDPPDEGVVRIPPSLWKRLRLDIDEFITERQAGGKTVIAWYHRQFIETARKRYLGDSDITEARHQVLADMFRGEYSNGAIKPIRLHGRKKDFPKADRQAAAQPLMFGEDVFNLRKLQELPYHLMKCKTINGLPYGLVKYVMFNFEWILTKLRALNFIELIDDFMKYDEESALLIDALYLSGSNIKEDPFSLAGQLIGRLSDFVDVYLNVGRLLTEAKTWQQTTALPLIVPRGACLIPPGGQLKASLAGHPTRVEAIAFAGSADVLVTICKGDDGQPMANVWDETKIELIHTLEIKAEKKASGQLTLALSPDEKHVVFGCQVLGMFELCSGELVCKLETGKNHAITSFRIRDDGCLAISGAEKGTNVYLWGLKSGQLLTSLNHPSGVHFTFFEGNSEILSVCQDGRIRRWSIETKECIDSFEVHRAGDIREATQATSIKTIITGGNDGTIKLSKYPHEEQDSGRTLKGHKKAISCFLVLSDNRLVSGSGESIVYVWDMVTGTAILTFKGHVGMITSLWYGAANPGEADSQEILVTGSKDDCLNVWSLNPDDTGHSLITSLEGHSSWISDVTGSKSQKIYSASNDKSAKVWDYKRKTVIKRERHKEHAFGLVFGPDESTVITSGKEATVKFSRFHDGQVIRRETGFAYTLLVSSDGKKLFGGMVDEGVVRVWDIAQSDDGNSAFDLEGHKKDVLSISEGHDNEIVTGSLDMTVKVWSLATRSCRITSEGHKGSVEVVKVAKQQADTLILSADSKGMLNVWKYGTGECLLSAKEHRTSIRCLTVSDDGKYAVTGGNDKIALLWSLDLSNGTFGQVVKRLTIHTLEVVCAVFMHDGRRVITGSHSGNKQLHVWNVLGDEAEDHFLNGHTHAIMDMCLAADDRYLVTASRDCTIKAWHLPSRQLMASFDCKSQVKHIDMVYVSEDRYRIAGENKTGTILLLELFLSKADRSEVKDGSHYHHES</sequence>
<dbReference type="Gene3D" id="2.130.10.10">
    <property type="entry name" value="YVTN repeat-like/Quinoprotein amine dehydrogenase"/>
    <property type="match status" value="4"/>
</dbReference>
<dbReference type="InterPro" id="IPR027417">
    <property type="entry name" value="P-loop_NTPase"/>
</dbReference>
<dbReference type="KEGG" id="spu:580977"/>
<feature type="repeat" description="WD" evidence="3">
    <location>
        <begin position="1551"/>
        <end position="1592"/>
    </location>
</feature>
<evidence type="ECO:0000256" key="3">
    <source>
        <dbReference type="PROSITE-ProRule" id="PRU00221"/>
    </source>
</evidence>